<name>A0A7W8D7W4_9GAMM</name>
<dbReference type="GO" id="GO:0046872">
    <property type="term" value="F:metal ion binding"/>
    <property type="evidence" value="ECO:0007669"/>
    <property type="project" value="UniProtKB-KW"/>
</dbReference>
<evidence type="ECO:0000313" key="5">
    <source>
        <dbReference type="EMBL" id="MBB5208410.1"/>
    </source>
</evidence>
<comment type="caution">
    <text evidence="5">The sequence shown here is derived from an EMBL/GenBank/DDBJ whole genome shotgun (WGS) entry which is preliminary data.</text>
</comment>
<accession>A0A7W8D7W4</accession>
<sequence length="139" mass="15425">MRRTYHGSCHCKAIAFAVELDFDGGIRKCNCSFCRKTGYQKSFAAFDALTLTHGRDTLREYLPTPSHWPPGDIHHYYCPHCGVHPFSHGVLAQMGGDFWAVNIACLDDTDEATLAAAPLIHEDGLRDRQDAAPAITSYL</sequence>
<proteinExistence type="inferred from homology"/>
<feature type="domain" description="CENP-V/GFA" evidence="4">
    <location>
        <begin position="5"/>
        <end position="129"/>
    </location>
</feature>
<dbReference type="InterPro" id="IPR006913">
    <property type="entry name" value="CENP-V/GFA"/>
</dbReference>
<comment type="similarity">
    <text evidence="1">Belongs to the Gfa family.</text>
</comment>
<dbReference type="GO" id="GO:0016846">
    <property type="term" value="F:carbon-sulfur lyase activity"/>
    <property type="evidence" value="ECO:0007669"/>
    <property type="project" value="InterPro"/>
</dbReference>
<keyword evidence="2" id="KW-0479">Metal-binding</keyword>
<dbReference type="PROSITE" id="PS51891">
    <property type="entry name" value="CENP_V_GFA"/>
    <property type="match status" value="1"/>
</dbReference>
<keyword evidence="6" id="KW-1185">Reference proteome</keyword>
<evidence type="ECO:0000256" key="1">
    <source>
        <dbReference type="ARBA" id="ARBA00005495"/>
    </source>
</evidence>
<dbReference type="SUPFAM" id="SSF51316">
    <property type="entry name" value="Mss4-like"/>
    <property type="match status" value="1"/>
</dbReference>
<evidence type="ECO:0000313" key="6">
    <source>
        <dbReference type="Proteomes" id="UP000521199"/>
    </source>
</evidence>
<organism evidence="5 6">
    <name type="scientific">Chiayiivirga flava</name>
    <dbReference type="NCBI Taxonomy" id="659595"/>
    <lineage>
        <taxon>Bacteria</taxon>
        <taxon>Pseudomonadati</taxon>
        <taxon>Pseudomonadota</taxon>
        <taxon>Gammaproteobacteria</taxon>
        <taxon>Lysobacterales</taxon>
        <taxon>Lysobacteraceae</taxon>
        <taxon>Chiayiivirga</taxon>
    </lineage>
</organism>
<dbReference type="Pfam" id="PF04828">
    <property type="entry name" value="GFA"/>
    <property type="match status" value="1"/>
</dbReference>
<dbReference type="InterPro" id="IPR052355">
    <property type="entry name" value="CENP-V-like"/>
</dbReference>
<keyword evidence="3" id="KW-0862">Zinc</keyword>
<dbReference type="PANTHER" id="PTHR28620">
    <property type="entry name" value="CENTROMERE PROTEIN V"/>
    <property type="match status" value="1"/>
</dbReference>
<dbReference type="PANTHER" id="PTHR28620:SF1">
    <property type="entry name" value="CENP-V_GFA DOMAIN-CONTAINING PROTEIN"/>
    <property type="match status" value="1"/>
</dbReference>
<evidence type="ECO:0000259" key="4">
    <source>
        <dbReference type="PROSITE" id="PS51891"/>
    </source>
</evidence>
<evidence type="ECO:0000256" key="2">
    <source>
        <dbReference type="ARBA" id="ARBA00022723"/>
    </source>
</evidence>
<protein>
    <recommendedName>
        <fullName evidence="4">CENP-V/GFA domain-containing protein</fullName>
    </recommendedName>
</protein>
<gene>
    <name evidence="5" type="ORF">HNQ52_001952</name>
</gene>
<dbReference type="EMBL" id="JACHHP010000003">
    <property type="protein sequence ID" value="MBB5208410.1"/>
    <property type="molecule type" value="Genomic_DNA"/>
</dbReference>
<dbReference type="AlphaFoldDB" id="A0A7W8D7W4"/>
<dbReference type="InterPro" id="IPR011057">
    <property type="entry name" value="Mss4-like_sf"/>
</dbReference>
<dbReference type="RefSeq" id="WP_183960941.1">
    <property type="nucleotide sequence ID" value="NZ_JACHHP010000003.1"/>
</dbReference>
<evidence type="ECO:0000256" key="3">
    <source>
        <dbReference type="ARBA" id="ARBA00022833"/>
    </source>
</evidence>
<dbReference type="Proteomes" id="UP000521199">
    <property type="component" value="Unassembled WGS sequence"/>
</dbReference>
<reference evidence="5 6" key="1">
    <citation type="submission" date="2020-08" db="EMBL/GenBank/DDBJ databases">
        <title>Genomic Encyclopedia of Type Strains, Phase IV (KMG-IV): sequencing the most valuable type-strain genomes for metagenomic binning, comparative biology and taxonomic classification.</title>
        <authorList>
            <person name="Goeker M."/>
        </authorList>
    </citation>
    <scope>NUCLEOTIDE SEQUENCE [LARGE SCALE GENOMIC DNA]</scope>
    <source>
        <strain evidence="5 6">DSM 24163</strain>
    </source>
</reference>
<dbReference type="Gene3D" id="2.170.150.70">
    <property type="match status" value="1"/>
</dbReference>